<organism evidence="3">
    <name type="scientific">uncultured Caudovirales phage</name>
    <dbReference type="NCBI Taxonomy" id="2100421"/>
    <lineage>
        <taxon>Viruses</taxon>
        <taxon>Duplodnaviria</taxon>
        <taxon>Heunggongvirae</taxon>
        <taxon>Uroviricota</taxon>
        <taxon>Caudoviricetes</taxon>
        <taxon>Peduoviridae</taxon>
        <taxon>Maltschvirus</taxon>
        <taxon>Maltschvirus maltsch</taxon>
    </lineage>
</organism>
<dbReference type="InterPro" id="IPR000330">
    <property type="entry name" value="SNF2_N"/>
</dbReference>
<evidence type="ECO:0000259" key="2">
    <source>
        <dbReference type="PROSITE" id="PS51194"/>
    </source>
</evidence>
<accession>A0A6J5QFU7</accession>
<dbReference type="Gene3D" id="3.40.50.10810">
    <property type="entry name" value="Tandem AAA-ATPase domain"/>
    <property type="match status" value="1"/>
</dbReference>
<dbReference type="Pfam" id="PF00176">
    <property type="entry name" value="SNF2-rel_dom"/>
    <property type="match status" value="1"/>
</dbReference>
<dbReference type="Gene3D" id="3.40.50.300">
    <property type="entry name" value="P-loop containing nucleotide triphosphate hydrolases"/>
    <property type="match status" value="1"/>
</dbReference>
<dbReference type="GO" id="GO:0016787">
    <property type="term" value="F:hydrolase activity"/>
    <property type="evidence" value="ECO:0007669"/>
    <property type="project" value="UniProtKB-KW"/>
</dbReference>
<name>A0A6J5QFU7_9CAUD</name>
<dbReference type="GO" id="GO:0031297">
    <property type="term" value="P:replication fork processing"/>
    <property type="evidence" value="ECO:0007669"/>
    <property type="project" value="TreeGrafter"/>
</dbReference>
<feature type="domain" description="Helicase C-terminal" evidence="2">
    <location>
        <begin position="338"/>
        <end position="493"/>
    </location>
</feature>
<dbReference type="PROSITE" id="PS51194">
    <property type="entry name" value="HELICASE_CTER"/>
    <property type="match status" value="1"/>
</dbReference>
<dbReference type="CDD" id="cd18793">
    <property type="entry name" value="SF2_C_SNF"/>
    <property type="match status" value="1"/>
</dbReference>
<protein>
    <submittedName>
        <fullName evidence="3">HELICc domain containing protein</fullName>
    </submittedName>
</protein>
<dbReference type="PANTHER" id="PTHR45766:SF6">
    <property type="entry name" value="SWI_SNF-RELATED MATRIX-ASSOCIATED ACTIN-DEPENDENT REGULATOR OF CHROMATIN SUBFAMILY A-LIKE PROTEIN 1"/>
    <property type="match status" value="1"/>
</dbReference>
<dbReference type="SUPFAM" id="SSF52540">
    <property type="entry name" value="P-loop containing nucleoside triphosphate hydrolases"/>
    <property type="match status" value="2"/>
</dbReference>
<reference evidence="3" key="1">
    <citation type="submission" date="2020-05" db="EMBL/GenBank/DDBJ databases">
        <authorList>
            <person name="Chiriac C."/>
            <person name="Salcher M."/>
            <person name="Ghai R."/>
            <person name="Kavagutti S V."/>
        </authorList>
    </citation>
    <scope>NUCLEOTIDE SEQUENCE</scope>
</reference>
<dbReference type="InterPro" id="IPR001650">
    <property type="entry name" value="Helicase_C-like"/>
</dbReference>
<dbReference type="Pfam" id="PF00271">
    <property type="entry name" value="Helicase_C"/>
    <property type="match status" value="1"/>
</dbReference>
<dbReference type="InterPro" id="IPR027417">
    <property type="entry name" value="P-loop_NTPase"/>
</dbReference>
<dbReference type="InterPro" id="IPR038718">
    <property type="entry name" value="SNF2-like_sf"/>
</dbReference>
<sequence length="493" mass="56881">MGQAACKSNVYGDLQMIDYKYKTKPFDHQDTDFKLSRDMDEYALFWEMGLGKSKTTVDTAAWLYATGKINAVFILGNKGSYRNWVTKELPEHMPDYVQWVGTYWDSAANTELKKSYDLLLTPMEPLKIFVMNIEALAFDRSYKIAESFVNCHNTLMVIDESTTIKNRDAKRTKAAVKIGRKATYRRILTGSPVTNNPLDLFSQAWFLNPHLLGFTSYYTFRAKYAEMVKITAGNRAFTKVKGFKNLDELTKSIQKWSSRRTKLECLDLPEKIYQYYEVELTDEQKKHYKSLREKAMAELEGQLVSAPIVLTKLLRLHQLVCGHLTTDDGEVIPIENNRMKALMEVLDEASGKVIIWANYRSDIKDIEEKLQEEYGKKSIVSYYGDTSNEDRQEAVRRFQTDPECTYFVGNPQTGGFGITLTAATNVVYYSNSYNLEHRLQSEDRAHRIGQKNAVTYVDLICRKSVDEKIVKALREKKMLSSQVLGDEWKEWLN</sequence>
<dbReference type="EMBL" id="LR797243">
    <property type="protein sequence ID" value="CAB4195638.1"/>
    <property type="molecule type" value="Genomic_DNA"/>
</dbReference>
<gene>
    <name evidence="3" type="ORF">UFOVP1068_23</name>
    <name evidence="4" type="ORF">UFOVP1300_26</name>
</gene>
<evidence type="ECO:0000313" key="4">
    <source>
        <dbReference type="EMBL" id="CAB4195638.1"/>
    </source>
</evidence>
<proteinExistence type="predicted"/>
<evidence type="ECO:0000256" key="1">
    <source>
        <dbReference type="ARBA" id="ARBA00022801"/>
    </source>
</evidence>
<dbReference type="EMBL" id="LR797013">
    <property type="protein sequence ID" value="CAB4181237.1"/>
    <property type="molecule type" value="Genomic_DNA"/>
</dbReference>
<keyword evidence="1" id="KW-0378">Hydrolase</keyword>
<dbReference type="InterPro" id="IPR049730">
    <property type="entry name" value="SNF2/RAD54-like_C"/>
</dbReference>
<dbReference type="SMART" id="SM00490">
    <property type="entry name" value="HELICc"/>
    <property type="match status" value="1"/>
</dbReference>
<evidence type="ECO:0000313" key="3">
    <source>
        <dbReference type="EMBL" id="CAB4181237.1"/>
    </source>
</evidence>
<dbReference type="GO" id="GO:0006281">
    <property type="term" value="P:DNA repair"/>
    <property type="evidence" value="ECO:0007669"/>
    <property type="project" value="TreeGrafter"/>
</dbReference>
<dbReference type="GO" id="GO:0005524">
    <property type="term" value="F:ATP binding"/>
    <property type="evidence" value="ECO:0007669"/>
    <property type="project" value="InterPro"/>
</dbReference>
<dbReference type="PANTHER" id="PTHR45766">
    <property type="entry name" value="DNA ANNEALING HELICASE AND ENDONUCLEASE ZRANB3 FAMILY MEMBER"/>
    <property type="match status" value="1"/>
</dbReference>